<evidence type="ECO:0008006" key="3">
    <source>
        <dbReference type="Google" id="ProtNLM"/>
    </source>
</evidence>
<dbReference type="Pfam" id="PF00805">
    <property type="entry name" value="Pentapeptide"/>
    <property type="match status" value="1"/>
</dbReference>
<protein>
    <recommendedName>
        <fullName evidence="3">Pentapeptide repeat-containing protein</fullName>
    </recommendedName>
</protein>
<gene>
    <name evidence="1" type="ORF">MPLG2_0607</name>
</gene>
<evidence type="ECO:0000313" key="2">
    <source>
        <dbReference type="Proteomes" id="UP000238164"/>
    </source>
</evidence>
<dbReference type="RefSeq" id="WP_105184827.1">
    <property type="nucleotide sequence ID" value="NZ_BAAAGO010000042.1"/>
</dbReference>
<accession>A0A2N9JCZ4</accession>
<sequence>MTPVEPPRVSPPQLPPLIALDPGDACDNESFSEALLTWSGEQASLIGADITDSRLARLPSDHLHARRLRLAEVEVTDPSVVTLNAPRSHWRGVVIEGGSIGVLDCSGATWQNVTLQGVRIGYANLREAKLSDVTLTGCRIGTLDLAGATTTRVAVLASLVDDLDARHRTGNHLDLRGLDVVRLNRLEGADSLVGATITDQQARWLGPTLAASLRIGITEEDP</sequence>
<dbReference type="AlphaFoldDB" id="A0A2N9JCZ4"/>
<name>A0A2N9JCZ4_9ACTN</name>
<dbReference type="SUPFAM" id="SSF141571">
    <property type="entry name" value="Pentapeptide repeat-like"/>
    <property type="match status" value="1"/>
</dbReference>
<organism evidence="1 2">
    <name type="scientific">Micropruina glycogenica</name>
    <dbReference type="NCBI Taxonomy" id="75385"/>
    <lineage>
        <taxon>Bacteria</taxon>
        <taxon>Bacillati</taxon>
        <taxon>Actinomycetota</taxon>
        <taxon>Actinomycetes</taxon>
        <taxon>Propionibacteriales</taxon>
        <taxon>Nocardioidaceae</taxon>
        <taxon>Micropruina</taxon>
    </lineage>
</organism>
<proteinExistence type="predicted"/>
<dbReference type="EMBL" id="LT985188">
    <property type="protein sequence ID" value="SPD85643.1"/>
    <property type="molecule type" value="Genomic_DNA"/>
</dbReference>
<dbReference type="OrthoDB" id="2579959at2"/>
<keyword evidence="2" id="KW-1185">Reference proteome</keyword>
<dbReference type="Gene3D" id="2.160.20.80">
    <property type="entry name" value="E3 ubiquitin-protein ligase SopA"/>
    <property type="match status" value="1"/>
</dbReference>
<evidence type="ECO:0000313" key="1">
    <source>
        <dbReference type="EMBL" id="SPD85643.1"/>
    </source>
</evidence>
<dbReference type="KEGG" id="mgg:MPLG2_0607"/>
<dbReference type="InterPro" id="IPR001646">
    <property type="entry name" value="5peptide_repeat"/>
</dbReference>
<dbReference type="Proteomes" id="UP000238164">
    <property type="component" value="Chromosome 1"/>
</dbReference>
<reference evidence="1 2" key="1">
    <citation type="submission" date="2018-02" db="EMBL/GenBank/DDBJ databases">
        <authorList>
            <person name="Cohen D.B."/>
            <person name="Kent A.D."/>
        </authorList>
    </citation>
    <scope>NUCLEOTIDE SEQUENCE [LARGE SCALE GENOMIC DNA]</scope>
    <source>
        <strain evidence="1">1</strain>
    </source>
</reference>